<dbReference type="SUPFAM" id="SSF48726">
    <property type="entry name" value="Immunoglobulin"/>
    <property type="match status" value="2"/>
</dbReference>
<name>A0AAV6FRF8_9TELE</name>
<keyword evidence="1" id="KW-1133">Transmembrane helix</keyword>
<proteinExistence type="predicted"/>
<gene>
    <name evidence="3" type="ORF">AALO_G00252920</name>
</gene>
<evidence type="ECO:0000259" key="2">
    <source>
        <dbReference type="PROSITE" id="PS50835"/>
    </source>
</evidence>
<feature type="domain" description="Ig-like" evidence="2">
    <location>
        <begin position="69"/>
        <end position="140"/>
    </location>
</feature>
<dbReference type="InterPro" id="IPR013783">
    <property type="entry name" value="Ig-like_fold"/>
</dbReference>
<evidence type="ECO:0000313" key="3">
    <source>
        <dbReference type="EMBL" id="KAG5264361.1"/>
    </source>
</evidence>
<dbReference type="AlphaFoldDB" id="A0AAV6FRF8"/>
<dbReference type="PROSITE" id="PS50835">
    <property type="entry name" value="IG_LIKE"/>
    <property type="match status" value="1"/>
</dbReference>
<feature type="transmembrane region" description="Helical" evidence="1">
    <location>
        <begin position="154"/>
        <end position="178"/>
    </location>
</feature>
<evidence type="ECO:0000313" key="4">
    <source>
        <dbReference type="Proteomes" id="UP000823561"/>
    </source>
</evidence>
<dbReference type="Proteomes" id="UP000823561">
    <property type="component" value="Chromosome 20"/>
</dbReference>
<keyword evidence="4" id="KW-1185">Reference proteome</keyword>
<dbReference type="InterPro" id="IPR036179">
    <property type="entry name" value="Ig-like_dom_sf"/>
</dbReference>
<protein>
    <recommendedName>
        <fullName evidence="2">Ig-like domain-containing protein</fullName>
    </recommendedName>
</protein>
<reference evidence="3" key="1">
    <citation type="submission" date="2020-10" db="EMBL/GenBank/DDBJ databases">
        <title>Chromosome-scale genome assembly of the Allis shad, Alosa alosa.</title>
        <authorList>
            <person name="Margot Z."/>
            <person name="Christophe K."/>
            <person name="Cabau C."/>
            <person name="Louis A."/>
            <person name="Berthelot C."/>
            <person name="Parey E."/>
            <person name="Roest Crollius H."/>
            <person name="Montfort J."/>
            <person name="Robinson-Rechavi M."/>
            <person name="Bucao C."/>
            <person name="Bouchez O."/>
            <person name="Gislard M."/>
            <person name="Lluch J."/>
            <person name="Milhes M."/>
            <person name="Lampietro C."/>
            <person name="Lopez Roques C."/>
            <person name="Donnadieu C."/>
            <person name="Braasch I."/>
            <person name="Desvignes T."/>
            <person name="Postlethwait J."/>
            <person name="Bobe J."/>
            <person name="Guiguen Y."/>
        </authorList>
    </citation>
    <scope>NUCLEOTIDE SEQUENCE</scope>
    <source>
        <strain evidence="3">M-15738</strain>
        <tissue evidence="3">Blood</tissue>
    </source>
</reference>
<dbReference type="InterPro" id="IPR007110">
    <property type="entry name" value="Ig-like_dom"/>
</dbReference>
<dbReference type="Gene3D" id="2.60.40.10">
    <property type="entry name" value="Immunoglobulins"/>
    <property type="match status" value="2"/>
</dbReference>
<dbReference type="EMBL" id="JADWDJ010000020">
    <property type="protein sequence ID" value="KAG5264361.1"/>
    <property type="molecule type" value="Genomic_DNA"/>
</dbReference>
<keyword evidence="1" id="KW-0472">Membrane</keyword>
<comment type="caution">
    <text evidence="3">The sequence shown here is derived from an EMBL/GenBank/DDBJ whole genome shotgun (WGS) entry which is preliminary data.</text>
</comment>
<evidence type="ECO:0000256" key="1">
    <source>
        <dbReference type="SAM" id="Phobius"/>
    </source>
</evidence>
<organism evidence="3 4">
    <name type="scientific">Alosa alosa</name>
    <name type="common">allis shad</name>
    <dbReference type="NCBI Taxonomy" id="278164"/>
    <lineage>
        <taxon>Eukaryota</taxon>
        <taxon>Metazoa</taxon>
        <taxon>Chordata</taxon>
        <taxon>Craniata</taxon>
        <taxon>Vertebrata</taxon>
        <taxon>Euteleostomi</taxon>
        <taxon>Actinopterygii</taxon>
        <taxon>Neopterygii</taxon>
        <taxon>Teleostei</taxon>
        <taxon>Clupei</taxon>
        <taxon>Clupeiformes</taxon>
        <taxon>Clupeoidei</taxon>
        <taxon>Clupeidae</taxon>
        <taxon>Alosa</taxon>
    </lineage>
</organism>
<keyword evidence="1" id="KW-0812">Transmembrane</keyword>
<sequence length="231" mass="25377">METISFDNANDIDEACEVTITSATQKDSGMYYCLVKPDRYALHGNGSSVIVTENLNVSVELIVSSLDTGSSTTLFICRAEGVTSSEVRIAWIVNGEEHSGLTESVWSEGKEMTQGLLWLSTWQSGAQCTCSVETRGQNISKSLQYIDSSLCSSYLLYGVSGSVLFAIAMAIFSAVIFCQSRKVRGKGRRAENRGPDHGNRGRYDIRSSEMEVQYATLDQIHLEQASRARVQ</sequence>
<accession>A0AAV6FRF8</accession>